<evidence type="ECO:0000313" key="2">
    <source>
        <dbReference type="Proteomes" id="UP001060085"/>
    </source>
</evidence>
<sequence>MSKRRFDRRPYVILGCERGERRKKKARLDDDDEDEEEELPAARLTDDHLKITEEFSRCQVAPQNIMASLLEKNPDCAVSKQTIYNVRVKMKKKRMQGRNTI</sequence>
<name>A0ACC0BMB7_CATRO</name>
<proteinExistence type="predicted"/>
<accession>A0ACC0BMB7</accession>
<dbReference type="EMBL" id="CM044703">
    <property type="protein sequence ID" value="KAI5673757.1"/>
    <property type="molecule type" value="Genomic_DNA"/>
</dbReference>
<dbReference type="Proteomes" id="UP001060085">
    <property type="component" value="Linkage Group LG03"/>
</dbReference>
<reference evidence="2" key="1">
    <citation type="journal article" date="2023" name="Nat. Plants">
        <title>Single-cell RNA sequencing provides a high-resolution roadmap for understanding the multicellular compartmentation of specialized metabolism.</title>
        <authorList>
            <person name="Sun S."/>
            <person name="Shen X."/>
            <person name="Li Y."/>
            <person name="Li Y."/>
            <person name="Wang S."/>
            <person name="Li R."/>
            <person name="Zhang H."/>
            <person name="Shen G."/>
            <person name="Guo B."/>
            <person name="Wei J."/>
            <person name="Xu J."/>
            <person name="St-Pierre B."/>
            <person name="Chen S."/>
            <person name="Sun C."/>
        </authorList>
    </citation>
    <scope>NUCLEOTIDE SEQUENCE [LARGE SCALE GENOMIC DNA]</scope>
</reference>
<gene>
    <name evidence="1" type="ORF">M9H77_14121</name>
</gene>
<protein>
    <submittedName>
        <fullName evidence="1">Uncharacterized protein</fullName>
    </submittedName>
</protein>
<comment type="caution">
    <text evidence="1">The sequence shown here is derived from an EMBL/GenBank/DDBJ whole genome shotgun (WGS) entry which is preliminary data.</text>
</comment>
<evidence type="ECO:0000313" key="1">
    <source>
        <dbReference type="EMBL" id="KAI5673757.1"/>
    </source>
</evidence>
<organism evidence="1 2">
    <name type="scientific">Catharanthus roseus</name>
    <name type="common">Madagascar periwinkle</name>
    <name type="synonym">Vinca rosea</name>
    <dbReference type="NCBI Taxonomy" id="4058"/>
    <lineage>
        <taxon>Eukaryota</taxon>
        <taxon>Viridiplantae</taxon>
        <taxon>Streptophyta</taxon>
        <taxon>Embryophyta</taxon>
        <taxon>Tracheophyta</taxon>
        <taxon>Spermatophyta</taxon>
        <taxon>Magnoliopsida</taxon>
        <taxon>eudicotyledons</taxon>
        <taxon>Gunneridae</taxon>
        <taxon>Pentapetalae</taxon>
        <taxon>asterids</taxon>
        <taxon>lamiids</taxon>
        <taxon>Gentianales</taxon>
        <taxon>Apocynaceae</taxon>
        <taxon>Rauvolfioideae</taxon>
        <taxon>Vinceae</taxon>
        <taxon>Catharanthinae</taxon>
        <taxon>Catharanthus</taxon>
    </lineage>
</organism>
<keyword evidence="2" id="KW-1185">Reference proteome</keyword>